<dbReference type="RefSeq" id="WP_285930979.1">
    <property type="nucleotide sequence ID" value="NZ_JASTZU010000021.1"/>
</dbReference>
<evidence type="ECO:0000256" key="1">
    <source>
        <dbReference type="PIRNR" id="PIRNR018571"/>
    </source>
</evidence>
<protein>
    <recommendedName>
        <fullName evidence="1">Sporulation sigma-E factor-processing peptidase</fullName>
        <ecNumber evidence="1">3.4.23.-</ecNumber>
    </recommendedName>
    <alternativeName>
        <fullName evidence="1">Membrane-associated aspartic protease</fullName>
    </alternativeName>
    <alternativeName>
        <fullName evidence="1">Stage II sporulation protein GA</fullName>
    </alternativeName>
</protein>
<evidence type="ECO:0000313" key="3">
    <source>
        <dbReference type="EMBL" id="MDL4839979.1"/>
    </source>
</evidence>
<gene>
    <name evidence="3" type="primary">spoIIGA</name>
    <name evidence="3" type="ORF">QQS35_05860</name>
</gene>
<comment type="subunit">
    <text evidence="1">Self-associates. Interacts with SigE. Interacts with SpoIIR.</text>
</comment>
<dbReference type="EMBL" id="JASTZU010000021">
    <property type="protein sequence ID" value="MDL4839979.1"/>
    <property type="molecule type" value="Genomic_DNA"/>
</dbReference>
<feature type="transmembrane region" description="Helical" evidence="2">
    <location>
        <begin position="36"/>
        <end position="53"/>
    </location>
</feature>
<proteinExistence type="inferred from homology"/>
<comment type="subcellular location">
    <subcellularLocation>
        <location evidence="1">Cell membrane</location>
    </subcellularLocation>
</comment>
<dbReference type="Pfam" id="PF03419">
    <property type="entry name" value="Peptidase_U4"/>
    <property type="match status" value="1"/>
</dbReference>
<reference evidence="3 4" key="1">
    <citation type="submission" date="2023-06" db="EMBL/GenBank/DDBJ databases">
        <title>Aquibacillus rhizosphaerae LR5S19.</title>
        <authorList>
            <person name="Sun J.-Q."/>
        </authorList>
    </citation>
    <scope>NUCLEOTIDE SEQUENCE [LARGE SCALE GENOMIC DNA]</scope>
    <source>
        <strain evidence="3 4">LR5S19</strain>
    </source>
</reference>
<feature type="transmembrane region" description="Helical" evidence="2">
    <location>
        <begin position="88"/>
        <end position="110"/>
    </location>
</feature>
<organism evidence="3 4">
    <name type="scientific">Aquibacillus rhizosphaerae</name>
    <dbReference type="NCBI Taxonomy" id="3051431"/>
    <lineage>
        <taxon>Bacteria</taxon>
        <taxon>Bacillati</taxon>
        <taxon>Bacillota</taxon>
        <taxon>Bacilli</taxon>
        <taxon>Bacillales</taxon>
        <taxon>Bacillaceae</taxon>
        <taxon>Aquibacillus</taxon>
    </lineage>
</organism>
<evidence type="ECO:0000313" key="4">
    <source>
        <dbReference type="Proteomes" id="UP001235343"/>
    </source>
</evidence>
<name>A0ABT7L2A0_9BACI</name>
<keyword evidence="1" id="KW-0064">Aspartyl protease</keyword>
<keyword evidence="4" id="KW-1185">Reference proteome</keyword>
<keyword evidence="1" id="KW-1003">Cell membrane</keyword>
<dbReference type="EC" id="3.4.23.-" evidence="1"/>
<keyword evidence="1" id="KW-0645">Protease</keyword>
<comment type="caution">
    <text evidence="3">The sequence shown here is derived from an EMBL/GenBank/DDBJ whole genome shotgun (WGS) entry which is preliminary data.</text>
</comment>
<dbReference type="PIRSF" id="PIRSF018571">
    <property type="entry name" value="SpoIIGA"/>
    <property type="match status" value="1"/>
</dbReference>
<dbReference type="NCBIfam" id="TIGR02854">
    <property type="entry name" value="spore_II_GA"/>
    <property type="match status" value="1"/>
</dbReference>
<comment type="similarity">
    <text evidence="1">Belongs to the peptidase U4 family.</text>
</comment>
<comment type="function">
    <text evidence="1">Probable aspartic protease that is responsible for the proteolytic cleavage of the RNA polymerase sigma E factor (SigE/spoIIGB) to yield the active peptide in the mother cell during sporulation. Responds to a signal from the forespore that is triggered by the extracellular signal protein SpoIIR.</text>
</comment>
<feature type="transmembrane region" description="Helical" evidence="2">
    <location>
        <begin position="130"/>
        <end position="147"/>
    </location>
</feature>
<feature type="transmembrane region" description="Helical" evidence="2">
    <location>
        <begin position="6"/>
        <end position="24"/>
    </location>
</feature>
<keyword evidence="2" id="KW-1133">Transmembrane helix</keyword>
<evidence type="ECO:0000256" key="2">
    <source>
        <dbReference type="SAM" id="Phobius"/>
    </source>
</evidence>
<accession>A0ABT7L2A0</accession>
<keyword evidence="2" id="KW-0812">Transmembrane</keyword>
<sequence length="306" mass="34985">MTIYLDAIWLLNFLLDWMILLLVQMVTRDNTKGIKILLGAFIASILVPITLFLPNTLITTPFGKGIYSLFIVLSAFGYKNIRQFLKKLFTFYFISFALGGGLIALHFMLGQQITASENSILTFRTGYGDQISWLFVCIGFPFVWWFTKSRLDKHALEKFKQDQLFEVTIHIRGEGFSTTGYMDSGNQLVDPFSRKPVIICDQGFMSNWFTKDELIQMEKAQENLDFDSVPSKWEESIQVVPYQGVGGNRTFMIVLKPDKLLLTYENKQISTTKILIGIQFRELVSDGSYHCLLHPYILKNSVATSA</sequence>
<keyword evidence="1 2" id="KW-0472">Membrane</keyword>
<keyword evidence="1" id="KW-0378">Hydrolase</keyword>
<dbReference type="InterPro" id="IPR005081">
    <property type="entry name" value="SpoIIGA"/>
</dbReference>
<dbReference type="Proteomes" id="UP001235343">
    <property type="component" value="Unassembled WGS sequence"/>
</dbReference>
<keyword evidence="1" id="KW-0749">Sporulation</keyword>